<evidence type="ECO:0000313" key="5">
    <source>
        <dbReference type="Proteomes" id="UP001652431"/>
    </source>
</evidence>
<dbReference type="InterPro" id="IPR009057">
    <property type="entry name" value="Homeodomain-like_sf"/>
</dbReference>
<name>A0ABT2RP47_9FIRM</name>
<dbReference type="PANTHER" id="PTHR43479">
    <property type="entry name" value="ACREF/ENVCD OPERON REPRESSOR-RELATED"/>
    <property type="match status" value="1"/>
</dbReference>
<evidence type="ECO:0000256" key="2">
    <source>
        <dbReference type="PROSITE-ProRule" id="PRU00335"/>
    </source>
</evidence>
<protein>
    <submittedName>
        <fullName evidence="4">TetR/AcrR family transcriptional regulator</fullName>
    </submittedName>
</protein>
<dbReference type="PROSITE" id="PS50977">
    <property type="entry name" value="HTH_TETR_2"/>
    <property type="match status" value="1"/>
</dbReference>
<evidence type="ECO:0000313" key="4">
    <source>
        <dbReference type="EMBL" id="MCU6687183.1"/>
    </source>
</evidence>
<dbReference type="EMBL" id="JAOQJU010000015">
    <property type="protein sequence ID" value="MCU6687183.1"/>
    <property type="molecule type" value="Genomic_DNA"/>
</dbReference>
<dbReference type="Proteomes" id="UP001652431">
    <property type="component" value="Unassembled WGS sequence"/>
</dbReference>
<gene>
    <name evidence="4" type="ORF">OCV99_11655</name>
</gene>
<evidence type="ECO:0000256" key="1">
    <source>
        <dbReference type="ARBA" id="ARBA00023125"/>
    </source>
</evidence>
<dbReference type="Gene3D" id="1.10.357.10">
    <property type="entry name" value="Tetracycline Repressor, domain 2"/>
    <property type="match status" value="1"/>
</dbReference>
<keyword evidence="5" id="KW-1185">Reference proteome</keyword>
<reference evidence="4 5" key="1">
    <citation type="journal article" date="2021" name="ISME Commun">
        <title>Automated analysis of genomic sequences facilitates high-throughput and comprehensive description of bacteria.</title>
        <authorList>
            <person name="Hitch T.C.A."/>
        </authorList>
    </citation>
    <scope>NUCLEOTIDE SEQUENCE [LARGE SCALE GENOMIC DNA]</scope>
    <source>
        <strain evidence="4 5">Sanger_03</strain>
    </source>
</reference>
<dbReference type="PANTHER" id="PTHR43479:SF11">
    <property type="entry name" value="ACREF_ENVCD OPERON REPRESSOR-RELATED"/>
    <property type="match status" value="1"/>
</dbReference>
<keyword evidence="1 2" id="KW-0238">DNA-binding</keyword>
<dbReference type="RefSeq" id="WP_158370682.1">
    <property type="nucleotide sequence ID" value="NZ_JAOQJU010000015.1"/>
</dbReference>
<proteinExistence type="predicted"/>
<comment type="caution">
    <text evidence="4">The sequence shown here is derived from an EMBL/GenBank/DDBJ whole genome shotgun (WGS) entry which is preliminary data.</text>
</comment>
<organism evidence="4 5">
    <name type="scientific">Dorea acetigenes</name>
    <dbReference type="NCBI Taxonomy" id="2981787"/>
    <lineage>
        <taxon>Bacteria</taxon>
        <taxon>Bacillati</taxon>
        <taxon>Bacillota</taxon>
        <taxon>Clostridia</taxon>
        <taxon>Lachnospirales</taxon>
        <taxon>Lachnospiraceae</taxon>
        <taxon>Dorea</taxon>
    </lineage>
</organism>
<dbReference type="Pfam" id="PF14278">
    <property type="entry name" value="TetR_C_8"/>
    <property type="match status" value="1"/>
</dbReference>
<dbReference type="SUPFAM" id="SSF46689">
    <property type="entry name" value="Homeodomain-like"/>
    <property type="match status" value="1"/>
</dbReference>
<dbReference type="InterPro" id="IPR001647">
    <property type="entry name" value="HTH_TetR"/>
</dbReference>
<feature type="domain" description="HTH tetR-type" evidence="3">
    <location>
        <begin position="11"/>
        <end position="71"/>
    </location>
</feature>
<dbReference type="InterPro" id="IPR039532">
    <property type="entry name" value="TetR_C_Firmicutes"/>
</dbReference>
<accession>A0ABT2RP47</accession>
<evidence type="ECO:0000259" key="3">
    <source>
        <dbReference type="PROSITE" id="PS50977"/>
    </source>
</evidence>
<dbReference type="Pfam" id="PF00440">
    <property type="entry name" value="TetR_N"/>
    <property type="match status" value="1"/>
</dbReference>
<feature type="DNA-binding region" description="H-T-H motif" evidence="2">
    <location>
        <begin position="34"/>
        <end position="53"/>
    </location>
</feature>
<dbReference type="InterPro" id="IPR050624">
    <property type="entry name" value="HTH-type_Tx_Regulator"/>
</dbReference>
<sequence length="188" mass="21576">MGRKKEEHETALVKNYISTALLLLMEQNDYQSITVTDIAKKAGVSRMTYYRTYSSKEDILIQYFNNIANDFISEIKSHPNITLYQLAVHFFTFFREHGNLIPTLKKANLLELVFQNFVDNLKNFYTNLLGKQNLSASANYHLHFSAGGLSFALILWSDSGYKETPEQMAQMIASFMTPPLDITKTPEK</sequence>